<keyword evidence="9" id="KW-0007">Acetylation</keyword>
<dbReference type="GO" id="GO:0005776">
    <property type="term" value="C:autophagosome"/>
    <property type="evidence" value="ECO:0007669"/>
    <property type="project" value="UniProtKB-SubCell"/>
</dbReference>
<keyword evidence="4" id="KW-0597">Phosphoprotein</keyword>
<evidence type="ECO:0000313" key="20">
    <source>
        <dbReference type="Ensembl" id="ENSPTXP00000018477.1"/>
    </source>
</evidence>
<dbReference type="RefSeq" id="XP_026573608.1">
    <property type="nucleotide sequence ID" value="XM_026717823.1"/>
</dbReference>
<dbReference type="Pfam" id="PF01363">
    <property type="entry name" value="FYVE"/>
    <property type="match status" value="1"/>
</dbReference>
<dbReference type="InterPro" id="IPR000306">
    <property type="entry name" value="Znf_FYVE"/>
</dbReference>
<dbReference type="GO" id="GO:0005770">
    <property type="term" value="C:late endosome"/>
    <property type="evidence" value="ECO:0007669"/>
    <property type="project" value="Ensembl"/>
</dbReference>
<dbReference type="InterPro" id="IPR037213">
    <property type="entry name" value="Run_dom_sf"/>
</dbReference>
<comment type="function">
    <text evidence="13">May mediate microtubule plus end-directed vesicle transport.</text>
</comment>
<dbReference type="RefSeq" id="XP_026573609.1">
    <property type="nucleotide sequence ID" value="XM_026717824.1"/>
</dbReference>
<protein>
    <recommendedName>
        <fullName evidence="14">FYVE and coiled-coil domain-containing protein 1</fullName>
    </recommendedName>
</protein>
<reference evidence="20" key="2">
    <citation type="submission" date="2025-09" db="UniProtKB">
        <authorList>
            <consortium name="Ensembl"/>
        </authorList>
    </citation>
    <scope>IDENTIFICATION</scope>
</reference>
<keyword evidence="6" id="KW-0967">Endosome</keyword>
<feature type="domain" description="RUN" evidence="18">
    <location>
        <begin position="36"/>
        <end position="169"/>
    </location>
</feature>
<keyword evidence="12" id="KW-0968">Cytoplasmic vesicle</keyword>
<feature type="coiled-coil region" evidence="16">
    <location>
        <begin position="842"/>
        <end position="897"/>
    </location>
</feature>
<dbReference type="InterPro" id="IPR011011">
    <property type="entry name" value="Znf_FYVE_PHD"/>
</dbReference>
<dbReference type="PROSITE" id="PS50866">
    <property type="entry name" value="GOLD"/>
    <property type="match status" value="1"/>
</dbReference>
<evidence type="ECO:0000256" key="5">
    <source>
        <dbReference type="ARBA" id="ARBA00022723"/>
    </source>
</evidence>
<evidence type="ECO:0000256" key="8">
    <source>
        <dbReference type="ARBA" id="ARBA00022833"/>
    </source>
</evidence>
<dbReference type="GeneTree" id="ENSGT00940000154044"/>
<dbReference type="InterPro" id="IPR047337">
    <property type="entry name" value="FYVE_FYCO1"/>
</dbReference>
<evidence type="ECO:0000256" key="3">
    <source>
        <dbReference type="ARBA" id="ARBA00004419"/>
    </source>
</evidence>
<dbReference type="GO" id="GO:0072383">
    <property type="term" value="P:plus-end-directed vesicle transport along microtubule"/>
    <property type="evidence" value="ECO:0007669"/>
    <property type="project" value="Ensembl"/>
</dbReference>
<feature type="domain" description="GOLD" evidence="19">
    <location>
        <begin position="1394"/>
        <end position="1523"/>
    </location>
</feature>
<keyword evidence="21" id="KW-1185">Reference proteome</keyword>
<keyword evidence="11" id="KW-0458">Lysosome</keyword>
<feature type="coiled-coil region" evidence="16">
    <location>
        <begin position="979"/>
        <end position="1031"/>
    </location>
</feature>
<dbReference type="SUPFAM" id="SSF57903">
    <property type="entry name" value="FYVE/PHD zinc finger"/>
    <property type="match status" value="1"/>
</dbReference>
<keyword evidence="10 16" id="KW-0175">Coiled coil</keyword>
<dbReference type="RefSeq" id="XP_026573607.1">
    <property type="nucleotide sequence ID" value="XM_026717822.1"/>
</dbReference>
<evidence type="ECO:0000313" key="21">
    <source>
        <dbReference type="Proteomes" id="UP000472273"/>
    </source>
</evidence>
<dbReference type="FunFam" id="3.30.40.10:FF:000341">
    <property type="entry name" value="FYVE and coiled-coil domain containing 1"/>
    <property type="match status" value="1"/>
</dbReference>
<dbReference type="InterPro" id="IPR017455">
    <property type="entry name" value="Znf_FYVE-rel"/>
</dbReference>
<evidence type="ECO:0000259" key="17">
    <source>
        <dbReference type="PROSITE" id="PS50178"/>
    </source>
</evidence>
<evidence type="ECO:0000256" key="10">
    <source>
        <dbReference type="ARBA" id="ARBA00023054"/>
    </source>
</evidence>
<comment type="subcellular location">
    <subcellularLocation>
        <location evidence="3">Cytoplasmic vesicle</location>
        <location evidence="3">Autophagosome</location>
    </subcellularLocation>
    <subcellularLocation>
        <location evidence="1">Endosome</location>
    </subcellularLocation>
    <subcellularLocation>
        <location evidence="2">Lysosome</location>
    </subcellularLocation>
</comment>
<dbReference type="Gene3D" id="1.20.58.900">
    <property type="match status" value="1"/>
</dbReference>
<feature type="coiled-coil region" evidence="16">
    <location>
        <begin position="670"/>
        <end position="788"/>
    </location>
</feature>
<dbReference type="PROSITE" id="PS50178">
    <property type="entry name" value="ZF_FYVE"/>
    <property type="match status" value="1"/>
</dbReference>
<keyword evidence="8" id="KW-0862">Zinc</keyword>
<dbReference type="InterPro" id="IPR004012">
    <property type="entry name" value="Run_dom"/>
</dbReference>
<dbReference type="InterPro" id="IPR009038">
    <property type="entry name" value="GOLD_dom"/>
</dbReference>
<dbReference type="Pfam" id="PF02759">
    <property type="entry name" value="RUN"/>
    <property type="match status" value="1"/>
</dbReference>
<evidence type="ECO:0000256" key="1">
    <source>
        <dbReference type="ARBA" id="ARBA00004177"/>
    </source>
</evidence>
<dbReference type="InterPro" id="IPR047336">
    <property type="entry name" value="RUN_FYCO1"/>
</dbReference>
<dbReference type="Proteomes" id="UP000472273">
    <property type="component" value="Unplaced"/>
</dbReference>
<feature type="coiled-coil region" evidence="16">
    <location>
        <begin position="364"/>
        <end position="398"/>
    </location>
</feature>
<dbReference type="FunFam" id="1.20.58.900:FF:000010">
    <property type="entry name" value="FYVE and coiled-coil domain containing 1"/>
    <property type="match status" value="1"/>
</dbReference>
<evidence type="ECO:0000256" key="6">
    <source>
        <dbReference type="ARBA" id="ARBA00022753"/>
    </source>
</evidence>
<evidence type="ECO:0000256" key="7">
    <source>
        <dbReference type="ARBA" id="ARBA00022771"/>
    </source>
</evidence>
<keyword evidence="5" id="KW-0479">Metal-binding</keyword>
<dbReference type="FunFam" id="2.60.120.680:FF:000004">
    <property type="entry name" value="FYVE and coiled-coil domain containing 1"/>
    <property type="match status" value="1"/>
</dbReference>
<evidence type="ECO:0000256" key="16">
    <source>
        <dbReference type="SAM" id="Coils"/>
    </source>
</evidence>
<dbReference type="SMART" id="SM00064">
    <property type="entry name" value="FYVE"/>
    <property type="match status" value="1"/>
</dbReference>
<evidence type="ECO:0000256" key="13">
    <source>
        <dbReference type="ARBA" id="ARBA00055152"/>
    </source>
</evidence>
<evidence type="ECO:0000256" key="11">
    <source>
        <dbReference type="ARBA" id="ARBA00023228"/>
    </source>
</evidence>
<dbReference type="InterPro" id="IPR036598">
    <property type="entry name" value="GOLD_dom_sf"/>
</dbReference>
<evidence type="ECO:0000256" key="14">
    <source>
        <dbReference type="ARBA" id="ARBA00073225"/>
    </source>
</evidence>
<proteinExistence type="predicted"/>
<feature type="coiled-coil region" evidence="16">
    <location>
        <begin position="1071"/>
        <end position="1207"/>
    </location>
</feature>
<evidence type="ECO:0000256" key="9">
    <source>
        <dbReference type="ARBA" id="ARBA00022990"/>
    </source>
</evidence>
<evidence type="ECO:0000256" key="2">
    <source>
        <dbReference type="ARBA" id="ARBA00004371"/>
    </source>
</evidence>
<feature type="domain" description="FYVE-type" evidence="17">
    <location>
        <begin position="1233"/>
        <end position="1291"/>
    </location>
</feature>
<dbReference type="CTD" id="79443"/>
<dbReference type="PANTHER" id="PTHR46753:SF4">
    <property type="entry name" value="FYVE AND COILED-COIL DOMAIN AUTOPHAGY ADAPTOR 1"/>
    <property type="match status" value="1"/>
</dbReference>
<dbReference type="PROSITE" id="PS50826">
    <property type="entry name" value="RUN"/>
    <property type="match status" value="1"/>
</dbReference>
<accession>A0A670Z351</accession>
<evidence type="ECO:0000256" key="4">
    <source>
        <dbReference type="ARBA" id="ARBA00022553"/>
    </source>
</evidence>
<feature type="coiled-coil region" evidence="16">
    <location>
        <begin position="233"/>
        <end position="338"/>
    </location>
</feature>
<dbReference type="GO" id="GO:1901098">
    <property type="term" value="P:positive regulation of autophagosome maturation"/>
    <property type="evidence" value="ECO:0007669"/>
    <property type="project" value="Ensembl"/>
</dbReference>
<dbReference type="KEGG" id="ptex:113447568"/>
<dbReference type="Gene3D" id="2.60.120.680">
    <property type="entry name" value="GOLD domain"/>
    <property type="match status" value="1"/>
</dbReference>
<dbReference type="Ensembl" id="ENSPTXT00000019037.1">
    <property type="protein sequence ID" value="ENSPTXP00000018477.1"/>
    <property type="gene ID" value="ENSPTXG00000012741.1"/>
</dbReference>
<dbReference type="Gene3D" id="3.30.40.10">
    <property type="entry name" value="Zinc/RING finger domain, C3HC4 (zinc finger)"/>
    <property type="match status" value="1"/>
</dbReference>
<evidence type="ECO:0000256" key="15">
    <source>
        <dbReference type="PROSITE-ProRule" id="PRU00091"/>
    </source>
</evidence>
<evidence type="ECO:0000259" key="19">
    <source>
        <dbReference type="PROSITE" id="PS50866"/>
    </source>
</evidence>
<dbReference type="SUPFAM" id="SSF101576">
    <property type="entry name" value="Supernatant protein factor (SPF), C-terminal domain"/>
    <property type="match status" value="1"/>
</dbReference>
<dbReference type="OrthoDB" id="660555at2759"/>
<dbReference type="GO" id="GO:0008270">
    <property type="term" value="F:zinc ion binding"/>
    <property type="evidence" value="ECO:0007669"/>
    <property type="project" value="UniProtKB-KW"/>
</dbReference>
<feature type="coiled-coil region" evidence="16">
    <location>
        <begin position="473"/>
        <end position="581"/>
    </location>
</feature>
<name>A0A670Z351_PSETE</name>
<evidence type="ECO:0000256" key="12">
    <source>
        <dbReference type="ARBA" id="ARBA00023329"/>
    </source>
</evidence>
<dbReference type="GeneID" id="113447568"/>
<dbReference type="GO" id="GO:0005764">
    <property type="term" value="C:lysosome"/>
    <property type="evidence" value="ECO:0007669"/>
    <property type="project" value="UniProtKB-SubCell"/>
</dbReference>
<dbReference type="CDD" id="cd17698">
    <property type="entry name" value="RUN_FYCO1"/>
    <property type="match status" value="1"/>
</dbReference>
<gene>
    <name evidence="20" type="primary">FYCO1</name>
</gene>
<dbReference type="CDD" id="cd15726">
    <property type="entry name" value="FYVE_FYCO1"/>
    <property type="match status" value="1"/>
</dbReference>
<dbReference type="PANTHER" id="PTHR46753">
    <property type="entry name" value="FYVE AND COILED-COIL DOMAIN-CONTAINING PROTEIN 1"/>
    <property type="match status" value="1"/>
</dbReference>
<dbReference type="InterPro" id="IPR013083">
    <property type="entry name" value="Znf_RING/FYVE/PHD"/>
</dbReference>
<feature type="coiled-coil region" evidence="16">
    <location>
        <begin position="610"/>
        <end position="644"/>
    </location>
</feature>
<organism evidence="20 21">
    <name type="scientific">Pseudonaja textilis</name>
    <name type="common">Eastern brown snake</name>
    <dbReference type="NCBI Taxonomy" id="8673"/>
    <lineage>
        <taxon>Eukaryota</taxon>
        <taxon>Metazoa</taxon>
        <taxon>Chordata</taxon>
        <taxon>Craniata</taxon>
        <taxon>Vertebrata</taxon>
        <taxon>Euteleostomi</taxon>
        <taxon>Lepidosauria</taxon>
        <taxon>Squamata</taxon>
        <taxon>Bifurcata</taxon>
        <taxon>Unidentata</taxon>
        <taxon>Episquamata</taxon>
        <taxon>Toxicofera</taxon>
        <taxon>Serpentes</taxon>
        <taxon>Colubroidea</taxon>
        <taxon>Elapidae</taxon>
        <taxon>Hydrophiinae</taxon>
        <taxon>Pseudonaja</taxon>
    </lineage>
</organism>
<sequence>MAKSSGETQLQRIIWDMQDAVTELNKDFLEAGEPITDDCIILHKFSYKLEYLLQFDQKEKSTLLGNPKDYWDYFCDCLGKVKGANDGIRFVKSISELRTSLGKGRAFIRYSLVHQRLADTLQQCFMNTKVTSDWYYARSPFLNPKLSSDIVGHLYELTEIQFDLASRGYDLDAGWPTFARRTLWSLGSSAYLWKPLSHSSSMSSLVSSSVQAPENLSSPNENSLFNTESLESLDGLHMDLDQAKLQQKELQDRIQHLEEEKQELQVTIGLQKQQVQMEREKNSNIAEENDRLRKMLRELEKQISHYTQGTIQEFQKCLETLELNATEKQKECSAKLENLESSKNAPDSKIFLLNQEVKAMEIRLARKDLLIDELTAKLKSAEKKTEELAAKANSLMDEKTHQAISQYESVLKVEGLFKKLCWTEEEKADAQKLYSELLSHLKIMEQQLYLKEEKQKEFEMKLKSLTISTKEESEKLLINLEAMTTEMAEIQKELTVKDKMVIDFQIQLADILDYVKSLEQKLQEEKKQKAESERLLSHTKTTMGQEIKNLMEHLELLEAQLAKLNDMVKNLEEQKGEVVKERDYLKTSILEMEHQITKQCSSFRNSFEENENLKSQNTKQQQTYQKLEEKCRELDISKSFLEGEVARLRASEKQFQSQIDNAMVSVDEKEKILQEKNTLLDKNLQNATRQNQLFDEKLKALEDDYQKLKQNENRIAEILSVVQEELQNAKEHNVQMEKDLSSSRQNEESLKLQVTEKIELLEGLKSQCSQLQEYAEGYRIKIESLEKNGHHQAKIIESLTSEKISVEKAQMELVSYEKNEAKNLTLRLAVSEEQLNISWAEISRLQKEIKEFQAKLQQAAVEKQKLQGKLDVTESVLSEQKLLSQQLKQQNEILNRNHMQQLLQCKEEEEMEKKEWKKVAQQKAELEKNVVCLTKELSTVRSDLEVVNMENMEIKDHLQRTNMDMAELGIQICCLTSEKTEMEEKLSQVTEELRAIKEKSINEQDRMQVELTSFRKEKQELQERLEDSNNCAAIVPDLQTQLELTEKQTKSLQETSKEEIATIKFQLSTEILNYQTKFKALSEECDKLKEQLVEQNQQANAAEVALKEMQAVKRDLCAKLNLSMDEVTEYKATQQKKEEEIAELKEDLKRAQAEVSRTNEQIQDYCGKFNNMKSERDNNEAKLLVELDDLTRTKQFLEEKLIELLRDKDALWQKSDALEFQQKLTAEQRWVGDAEITSCLECQKEFGWMNHRHHCRMCGRIFCYYCCNNYAFSKQTGKKERCCRACLKKVTANPIDSELNLTPEGSSSSSSLLASALSLVHKILVTNEATKSTDDTLFDIITEEEVGRIQECDSVHSKNRTEESLDHGVPDLNSTYSSSIVDESEDLEITQDAEICLLKSGELMLKLPLTVEEILKFGEGTRELFIKSNTYSIIPITVDETGLTISWVFSSNPKSVSFSVVFKQSEETSLDQCKVLIPMTRCNSHKETIRGNVKIRNAGIYILIFDNTFSRFISKKVFFHLSVQRPVIYDGSDFP</sequence>
<dbReference type="GO" id="GO:0005794">
    <property type="term" value="C:Golgi apparatus"/>
    <property type="evidence" value="ECO:0007669"/>
    <property type="project" value="Ensembl"/>
</dbReference>
<reference evidence="20" key="1">
    <citation type="submission" date="2025-08" db="UniProtKB">
        <authorList>
            <consortium name="Ensembl"/>
        </authorList>
    </citation>
    <scope>IDENTIFICATION</scope>
</reference>
<dbReference type="OMA" id="KERCCSD"/>
<keyword evidence="7 15" id="KW-0863">Zinc-finger</keyword>
<dbReference type="SUPFAM" id="SSF140741">
    <property type="entry name" value="RUN domain-like"/>
    <property type="match status" value="1"/>
</dbReference>
<evidence type="ECO:0000259" key="18">
    <source>
        <dbReference type="PROSITE" id="PS50826"/>
    </source>
</evidence>